<evidence type="ECO:0000313" key="2">
    <source>
        <dbReference type="Proteomes" id="UP001607302"/>
    </source>
</evidence>
<comment type="caution">
    <text evidence="1">The sequence shown here is derived from an EMBL/GenBank/DDBJ whole genome shotgun (WGS) entry which is preliminary data.</text>
</comment>
<dbReference type="AlphaFoldDB" id="A0ABD2A7F8"/>
<keyword evidence="2" id="KW-1185">Reference proteome</keyword>
<accession>A0ABD2A7F8</accession>
<protein>
    <submittedName>
        <fullName evidence="1">Uncharacterized protein</fullName>
    </submittedName>
</protein>
<reference evidence="1 2" key="1">
    <citation type="journal article" date="2024" name="Ann. Entomol. Soc. Am.">
        <title>Genomic analyses of the southern and eastern yellowjacket wasps (Hymenoptera: Vespidae) reveal evolutionary signatures of social life.</title>
        <authorList>
            <person name="Catto M.A."/>
            <person name="Caine P.B."/>
            <person name="Orr S.E."/>
            <person name="Hunt B.G."/>
            <person name="Goodisman M.A.D."/>
        </authorList>
    </citation>
    <scope>NUCLEOTIDE SEQUENCE [LARGE SCALE GENOMIC DNA]</scope>
    <source>
        <strain evidence="1">233</strain>
        <tissue evidence="1">Head and thorax</tissue>
    </source>
</reference>
<proteinExistence type="predicted"/>
<dbReference type="Proteomes" id="UP001607302">
    <property type="component" value="Unassembled WGS sequence"/>
</dbReference>
<dbReference type="EMBL" id="JAUDFV010000154">
    <property type="protein sequence ID" value="KAL2716563.1"/>
    <property type="molecule type" value="Genomic_DNA"/>
</dbReference>
<gene>
    <name evidence="1" type="ORF">V1478_014239</name>
</gene>
<evidence type="ECO:0000313" key="1">
    <source>
        <dbReference type="EMBL" id="KAL2716563.1"/>
    </source>
</evidence>
<organism evidence="1 2">
    <name type="scientific">Vespula squamosa</name>
    <name type="common">Southern yellow jacket</name>
    <name type="synonym">Wasp</name>
    <dbReference type="NCBI Taxonomy" id="30214"/>
    <lineage>
        <taxon>Eukaryota</taxon>
        <taxon>Metazoa</taxon>
        <taxon>Ecdysozoa</taxon>
        <taxon>Arthropoda</taxon>
        <taxon>Hexapoda</taxon>
        <taxon>Insecta</taxon>
        <taxon>Pterygota</taxon>
        <taxon>Neoptera</taxon>
        <taxon>Endopterygota</taxon>
        <taxon>Hymenoptera</taxon>
        <taxon>Apocrita</taxon>
        <taxon>Aculeata</taxon>
        <taxon>Vespoidea</taxon>
        <taxon>Vespidae</taxon>
        <taxon>Vespinae</taxon>
        <taxon>Vespula</taxon>
    </lineage>
</organism>
<name>A0ABD2A7F8_VESSQ</name>
<sequence length="69" mass="7981">MYTFLEIVCDFNDRYGQNMNNKQLYCIQSIYLRNHSPGSTCIELNFDISQVLPTQVSPRGGCCIWRPMG</sequence>